<dbReference type="PANTHER" id="PTHR35333:SF3">
    <property type="entry name" value="BETA-LACTAMASE-TYPE TRANSPEPTIDASE FOLD CONTAINING PROTEIN"/>
    <property type="match status" value="1"/>
</dbReference>
<dbReference type="GO" id="GO:0008800">
    <property type="term" value="F:beta-lactamase activity"/>
    <property type="evidence" value="ECO:0007669"/>
    <property type="project" value="InterPro"/>
</dbReference>
<reference evidence="1 2" key="1">
    <citation type="submission" date="2020-08" db="EMBL/GenBank/DDBJ databases">
        <title>Sequencing the genomes of 1000 actinobacteria strains.</title>
        <authorList>
            <person name="Klenk H.-P."/>
        </authorList>
    </citation>
    <scope>NUCLEOTIDE SEQUENCE [LARGE SCALE GENOMIC DNA]</scope>
    <source>
        <strain evidence="1 2">DSM 45859</strain>
    </source>
</reference>
<dbReference type="SUPFAM" id="SSF56601">
    <property type="entry name" value="beta-lactamase/transpeptidase-like"/>
    <property type="match status" value="1"/>
</dbReference>
<dbReference type="GO" id="GO:0046677">
    <property type="term" value="P:response to antibiotic"/>
    <property type="evidence" value="ECO:0007669"/>
    <property type="project" value="InterPro"/>
</dbReference>
<dbReference type="GO" id="GO:0030655">
    <property type="term" value="P:beta-lactam antibiotic catabolic process"/>
    <property type="evidence" value="ECO:0007669"/>
    <property type="project" value="InterPro"/>
</dbReference>
<gene>
    <name evidence="1" type="ORF">BJY18_002211</name>
</gene>
<name>A0A840IQR2_9PSEU</name>
<comment type="caution">
    <text evidence="1">The sequence shown here is derived from an EMBL/GenBank/DDBJ whole genome shotgun (WGS) entry which is preliminary data.</text>
</comment>
<dbReference type="PANTHER" id="PTHR35333">
    <property type="entry name" value="BETA-LACTAMASE"/>
    <property type="match status" value="1"/>
</dbReference>
<evidence type="ECO:0000313" key="2">
    <source>
        <dbReference type="Proteomes" id="UP000581769"/>
    </source>
</evidence>
<dbReference type="InterPro" id="IPR000871">
    <property type="entry name" value="Beta-lactam_class-A"/>
</dbReference>
<dbReference type="Proteomes" id="UP000581769">
    <property type="component" value="Unassembled WGS sequence"/>
</dbReference>
<protein>
    <recommendedName>
        <fullName evidence="3">Beta-lactamase class A</fullName>
    </recommendedName>
</protein>
<evidence type="ECO:0008006" key="3">
    <source>
        <dbReference type="Google" id="ProtNLM"/>
    </source>
</evidence>
<dbReference type="AlphaFoldDB" id="A0A840IQR2"/>
<dbReference type="Gene3D" id="3.40.710.10">
    <property type="entry name" value="DD-peptidase/beta-lactamase superfamily"/>
    <property type="match status" value="1"/>
</dbReference>
<dbReference type="InterPro" id="IPR012338">
    <property type="entry name" value="Beta-lactam/transpept-like"/>
</dbReference>
<dbReference type="EMBL" id="JACHMG010000001">
    <property type="protein sequence ID" value="MBB4684726.1"/>
    <property type="molecule type" value="Genomic_DNA"/>
</dbReference>
<dbReference type="RefSeq" id="WP_184779865.1">
    <property type="nucleotide sequence ID" value="NZ_JACHMG010000001.1"/>
</dbReference>
<accession>A0A840IQR2</accession>
<evidence type="ECO:0000313" key="1">
    <source>
        <dbReference type="EMBL" id="MBB4684726.1"/>
    </source>
</evidence>
<sequence>MRKGILLVLAAVVAVTVTVVIATGSGGDDVVSHCDSVAAAEPDARGREAIEKARAALLATGAGPVLGMSVVDLDDCAEVLSWKEHAATPSASVVKLLIALDRLDRSGVPGGAGAEQLERMLAASDDAVASRMWSEGGGPAIVRRQAAALGLADTRPPEDPGQWGDTRISPADVTTVYRYLASELDSDERVFLTEALGGISEHAADGFGQFFGVAAEEVHPLLAKQGWGSSAGRRVLNTTGVVRDGHLFAVALLTTWPKSIGWDDAKAALTQAAKAALASTTKPSPVPTWAAH</sequence>
<organism evidence="1 2">
    <name type="scientific">Amycolatopsis jiangsuensis</name>
    <dbReference type="NCBI Taxonomy" id="1181879"/>
    <lineage>
        <taxon>Bacteria</taxon>
        <taxon>Bacillati</taxon>
        <taxon>Actinomycetota</taxon>
        <taxon>Actinomycetes</taxon>
        <taxon>Pseudonocardiales</taxon>
        <taxon>Pseudonocardiaceae</taxon>
        <taxon>Amycolatopsis</taxon>
    </lineage>
</organism>
<keyword evidence="2" id="KW-1185">Reference proteome</keyword>
<proteinExistence type="predicted"/>